<dbReference type="PATRIC" id="fig|1227461.3.peg.1991"/>
<dbReference type="Pfam" id="PF25213">
    <property type="entry name" value="HVO_A0261_N"/>
    <property type="match status" value="1"/>
</dbReference>
<dbReference type="Gene3D" id="1.10.10.10">
    <property type="entry name" value="Winged helix-like DNA-binding domain superfamily/Winged helix DNA-binding domain"/>
    <property type="match status" value="1"/>
</dbReference>
<dbReference type="InterPro" id="IPR011991">
    <property type="entry name" value="ArsR-like_HTH"/>
</dbReference>
<dbReference type="InterPro" id="IPR036388">
    <property type="entry name" value="WH-like_DNA-bd_sf"/>
</dbReference>
<protein>
    <submittedName>
        <fullName evidence="3">Transcription regulator</fullName>
    </submittedName>
</protein>
<evidence type="ECO:0000313" key="4">
    <source>
        <dbReference type="Proteomes" id="UP000011559"/>
    </source>
</evidence>
<feature type="domain" description="HVO-A0261-like N-terminal" evidence="2">
    <location>
        <begin position="67"/>
        <end position="120"/>
    </location>
</feature>
<evidence type="ECO:0000313" key="3">
    <source>
        <dbReference type="EMBL" id="ELZ69136.1"/>
    </source>
</evidence>
<dbReference type="Proteomes" id="UP000011559">
    <property type="component" value="Unassembled WGS sequence"/>
</dbReference>
<feature type="compositionally biased region" description="Basic and acidic residues" evidence="1">
    <location>
        <begin position="8"/>
        <end position="17"/>
    </location>
</feature>
<dbReference type="EMBL" id="AOLG01000029">
    <property type="protein sequence ID" value="ELZ69136.1"/>
    <property type="molecule type" value="Genomic_DNA"/>
</dbReference>
<gene>
    <name evidence="3" type="ORF">C457_09871</name>
</gene>
<dbReference type="CDD" id="cd00090">
    <property type="entry name" value="HTH_ARSR"/>
    <property type="match status" value="1"/>
</dbReference>
<sequence>MVDGSSVFDRHDGRERCGSSPPPVRLLYSPSYFLESAPRLSRRPTCLPKRGGRCVSHVGETDDVPWDDVGFVISSRYRVSVLDRLSEGPATPTQIATDSESAVAHVSRALQELRDRSLVELLVPEQRRKGRVYGITDDAENIWDVIQTQQMT</sequence>
<dbReference type="AlphaFoldDB" id="M0GA32"/>
<dbReference type="InterPro" id="IPR036390">
    <property type="entry name" value="WH_DNA-bd_sf"/>
</dbReference>
<accession>M0GA32</accession>
<feature type="region of interest" description="Disordered" evidence="1">
    <location>
        <begin position="1"/>
        <end position="23"/>
    </location>
</feature>
<organism evidence="3 4">
    <name type="scientific">Haloferax prahovense (strain DSM 18310 / JCM 13924 / TL6)</name>
    <dbReference type="NCBI Taxonomy" id="1227461"/>
    <lineage>
        <taxon>Archaea</taxon>
        <taxon>Methanobacteriati</taxon>
        <taxon>Methanobacteriota</taxon>
        <taxon>Stenosarchaea group</taxon>
        <taxon>Halobacteria</taxon>
        <taxon>Halobacteriales</taxon>
        <taxon>Haloferacaceae</taxon>
        <taxon>Haloferax</taxon>
    </lineage>
</organism>
<evidence type="ECO:0000259" key="2">
    <source>
        <dbReference type="Pfam" id="PF25213"/>
    </source>
</evidence>
<dbReference type="SUPFAM" id="SSF46785">
    <property type="entry name" value="Winged helix' DNA-binding domain"/>
    <property type="match status" value="1"/>
</dbReference>
<dbReference type="InterPro" id="IPR057527">
    <property type="entry name" value="HVO_A0261-like_N"/>
</dbReference>
<evidence type="ECO:0000256" key="1">
    <source>
        <dbReference type="SAM" id="MobiDB-lite"/>
    </source>
</evidence>
<proteinExistence type="predicted"/>
<name>M0GA32_HALPT</name>
<keyword evidence="4" id="KW-1185">Reference proteome</keyword>
<reference evidence="3 4" key="1">
    <citation type="journal article" date="2014" name="PLoS Genet.">
        <title>Phylogenetically driven sequencing of extremely halophilic archaea reveals strategies for static and dynamic osmo-response.</title>
        <authorList>
            <person name="Becker E.A."/>
            <person name="Seitzer P.M."/>
            <person name="Tritt A."/>
            <person name="Larsen D."/>
            <person name="Krusor M."/>
            <person name="Yao A.I."/>
            <person name="Wu D."/>
            <person name="Madern D."/>
            <person name="Eisen J.A."/>
            <person name="Darling A.E."/>
            <person name="Facciotti M.T."/>
        </authorList>
    </citation>
    <scope>NUCLEOTIDE SEQUENCE [LARGE SCALE GENOMIC DNA]</scope>
    <source>
        <strain evidence="4">DSM 18310 / JCM 13924 / TL6</strain>
    </source>
</reference>
<comment type="caution">
    <text evidence="3">The sequence shown here is derived from an EMBL/GenBank/DDBJ whole genome shotgun (WGS) entry which is preliminary data.</text>
</comment>